<dbReference type="SUPFAM" id="SSF49879">
    <property type="entry name" value="SMAD/FHA domain"/>
    <property type="match status" value="2"/>
</dbReference>
<dbReference type="PROSITE" id="PS50893">
    <property type="entry name" value="ABC_TRANSPORTER_2"/>
    <property type="match status" value="1"/>
</dbReference>
<dbReference type="AlphaFoldDB" id="A0A6J6B6E1"/>
<keyword evidence="2" id="KW-0813">Transport</keyword>
<dbReference type="InterPro" id="IPR000253">
    <property type="entry name" value="FHA_dom"/>
</dbReference>
<dbReference type="GO" id="GO:0140359">
    <property type="term" value="F:ABC-type transporter activity"/>
    <property type="evidence" value="ECO:0007669"/>
    <property type="project" value="InterPro"/>
</dbReference>
<evidence type="ECO:0000313" key="11">
    <source>
        <dbReference type="EMBL" id="CAB4534581.1"/>
    </source>
</evidence>
<feature type="transmembrane region" description="Helical" evidence="8">
    <location>
        <begin position="676"/>
        <end position="696"/>
    </location>
</feature>
<dbReference type="Pfam" id="PF00498">
    <property type="entry name" value="FHA"/>
    <property type="match status" value="2"/>
</dbReference>
<dbReference type="InterPro" id="IPR013525">
    <property type="entry name" value="ABC2_TM"/>
</dbReference>
<dbReference type="Pfam" id="PF01061">
    <property type="entry name" value="ABC2_membrane"/>
    <property type="match status" value="1"/>
</dbReference>
<feature type="transmembrane region" description="Helical" evidence="8">
    <location>
        <begin position="539"/>
        <end position="556"/>
    </location>
</feature>
<dbReference type="SMART" id="SM00240">
    <property type="entry name" value="FHA"/>
    <property type="match status" value="2"/>
</dbReference>
<dbReference type="InterPro" id="IPR027417">
    <property type="entry name" value="P-loop_NTPase"/>
</dbReference>
<feature type="domain" description="FHA" evidence="9">
    <location>
        <begin position="21"/>
        <end position="72"/>
    </location>
</feature>
<reference evidence="11" key="1">
    <citation type="submission" date="2020-05" db="EMBL/GenBank/DDBJ databases">
        <authorList>
            <person name="Chiriac C."/>
            <person name="Salcher M."/>
            <person name="Ghai R."/>
            <person name="Kavagutti S V."/>
        </authorList>
    </citation>
    <scope>NUCLEOTIDE SEQUENCE</scope>
</reference>
<feature type="transmembrane region" description="Helical" evidence="8">
    <location>
        <begin position="622"/>
        <end position="644"/>
    </location>
</feature>
<dbReference type="InterPro" id="IPR003439">
    <property type="entry name" value="ABC_transporter-like_ATP-bd"/>
</dbReference>
<keyword evidence="5" id="KW-0067">ATP-binding</keyword>
<keyword evidence="7 8" id="KW-0472">Membrane</keyword>
<evidence type="ECO:0000256" key="1">
    <source>
        <dbReference type="ARBA" id="ARBA00004141"/>
    </source>
</evidence>
<protein>
    <submittedName>
        <fullName evidence="11">Unannotated protein</fullName>
    </submittedName>
</protein>
<feature type="transmembrane region" description="Helical" evidence="8">
    <location>
        <begin position="576"/>
        <end position="601"/>
    </location>
</feature>
<dbReference type="PANTHER" id="PTHR48041">
    <property type="entry name" value="ABC TRANSPORTER G FAMILY MEMBER 28"/>
    <property type="match status" value="1"/>
</dbReference>
<feature type="domain" description="ABC transporter" evidence="10">
    <location>
        <begin position="204"/>
        <end position="437"/>
    </location>
</feature>
<evidence type="ECO:0000256" key="2">
    <source>
        <dbReference type="ARBA" id="ARBA00022448"/>
    </source>
</evidence>
<dbReference type="PROSITE" id="PS00211">
    <property type="entry name" value="ABC_TRANSPORTER_1"/>
    <property type="match status" value="1"/>
</dbReference>
<dbReference type="InterPro" id="IPR017871">
    <property type="entry name" value="ABC_transporter-like_CS"/>
</dbReference>
<keyword evidence="3 8" id="KW-0812">Transmembrane</keyword>
<dbReference type="GO" id="GO:0016020">
    <property type="term" value="C:membrane"/>
    <property type="evidence" value="ECO:0007669"/>
    <property type="project" value="UniProtKB-SubCell"/>
</dbReference>
<dbReference type="PANTHER" id="PTHR48041:SF139">
    <property type="entry name" value="PROTEIN SCARLET"/>
    <property type="match status" value="1"/>
</dbReference>
<evidence type="ECO:0000256" key="6">
    <source>
        <dbReference type="ARBA" id="ARBA00022989"/>
    </source>
</evidence>
<evidence type="ECO:0000256" key="4">
    <source>
        <dbReference type="ARBA" id="ARBA00022741"/>
    </source>
</evidence>
<dbReference type="InterPro" id="IPR050352">
    <property type="entry name" value="ABCG_transporters"/>
</dbReference>
<keyword evidence="4" id="KW-0547">Nucleotide-binding</keyword>
<dbReference type="SMART" id="SM00382">
    <property type="entry name" value="AAA"/>
    <property type="match status" value="1"/>
</dbReference>
<dbReference type="GO" id="GO:0016887">
    <property type="term" value="F:ATP hydrolysis activity"/>
    <property type="evidence" value="ECO:0007669"/>
    <property type="project" value="InterPro"/>
</dbReference>
<evidence type="ECO:0000256" key="8">
    <source>
        <dbReference type="SAM" id="Phobius"/>
    </source>
</evidence>
<dbReference type="Pfam" id="PF00005">
    <property type="entry name" value="ABC_tran"/>
    <property type="match status" value="1"/>
</dbReference>
<comment type="subcellular location">
    <subcellularLocation>
        <location evidence="1">Membrane</location>
        <topology evidence="1">Multi-pass membrane protein</topology>
    </subcellularLocation>
</comment>
<feature type="transmembrane region" description="Helical" evidence="8">
    <location>
        <begin position="499"/>
        <end position="519"/>
    </location>
</feature>
<sequence length="747" mass="80753">MIQLQVTYAGRTEVFSSNQVVTVGRSLDATFQINDPSISRIHFQLAFDSNAGNWVLKDNQSANGCWVNKIQVDSAHVTIPIDVHLGKDPLSAVVSVAPADSTAKLTSAVSASAGNDVIIGKAADADFILTDVLVSRRHARLIRFEQSLILEDFGSTNGTYLNGRLIRTSPVREGDVITIGNNDLTIRNGQLDYLRAQSEKSGGLYVNDLEFSLPTGKRLLRGINVHISPGTLTAVIGPSGAGKSTFLKSIAGVNKPTAGSVQFDGFSVYENFDLLSSRIGMVPQDDVLHTSLKLKTALNYAANLRLHVDGGSLERKQQVNRVIDRLELDKNRETVIKNLSGGQRKRASVALELLTEPSLLILDEPTSGLDPAMDRQVMKTLRELAVDDRGVLVVTHSVAQLDICDDVLVLAPGGIPAYYGPPRGINNFFGSTDWADIFAVIKENPEAAYQRYLAHNPKQVEIPEVRTQPAGVSKRVSTPWVSQFFTLCRRQISLIFADFGYLLFLLFLPVIVGLLVLVVPGLGGLGPASNITPAEPSQLIAMLVIGSAFMGASISIRDLVGERPVFLRERAVGLPVSAYLASKLFIFGVLSLFMSGMLTYVTLLAKVPPIQSVFFDSPALELFAALTLTALAAMVTGLLLSSLVKSSEQVMPLFVVFLMAQLVLNGGLLPISEGSFISAVATLVISRWGFAMSASSANLAMISPSLDEDPFWRHNLFTWGTSAAILIGTAIVLITFTRLRLDGKYDR</sequence>
<dbReference type="EMBL" id="CAEZSN010000009">
    <property type="protein sequence ID" value="CAB4534581.1"/>
    <property type="molecule type" value="Genomic_DNA"/>
</dbReference>
<feature type="transmembrane region" description="Helical" evidence="8">
    <location>
        <begin position="716"/>
        <end position="737"/>
    </location>
</feature>
<name>A0A6J6B6E1_9ZZZZ</name>
<dbReference type="CDD" id="cd00060">
    <property type="entry name" value="FHA"/>
    <property type="match status" value="2"/>
</dbReference>
<organism evidence="11">
    <name type="scientific">freshwater metagenome</name>
    <dbReference type="NCBI Taxonomy" id="449393"/>
    <lineage>
        <taxon>unclassified sequences</taxon>
        <taxon>metagenomes</taxon>
        <taxon>ecological metagenomes</taxon>
    </lineage>
</organism>
<feature type="transmembrane region" description="Helical" evidence="8">
    <location>
        <begin position="650"/>
        <end position="669"/>
    </location>
</feature>
<dbReference type="SUPFAM" id="SSF52540">
    <property type="entry name" value="P-loop containing nucleoside triphosphate hydrolases"/>
    <property type="match status" value="1"/>
</dbReference>
<dbReference type="GO" id="GO:0005524">
    <property type="term" value="F:ATP binding"/>
    <property type="evidence" value="ECO:0007669"/>
    <property type="project" value="UniProtKB-KW"/>
</dbReference>
<dbReference type="Gene3D" id="3.40.50.300">
    <property type="entry name" value="P-loop containing nucleotide triphosphate hydrolases"/>
    <property type="match status" value="1"/>
</dbReference>
<evidence type="ECO:0000256" key="5">
    <source>
        <dbReference type="ARBA" id="ARBA00022840"/>
    </source>
</evidence>
<proteinExistence type="predicted"/>
<evidence type="ECO:0000259" key="9">
    <source>
        <dbReference type="PROSITE" id="PS50006"/>
    </source>
</evidence>
<dbReference type="InterPro" id="IPR008984">
    <property type="entry name" value="SMAD_FHA_dom_sf"/>
</dbReference>
<keyword evidence="6 8" id="KW-1133">Transmembrane helix</keyword>
<dbReference type="InterPro" id="IPR003593">
    <property type="entry name" value="AAA+_ATPase"/>
</dbReference>
<evidence type="ECO:0000256" key="7">
    <source>
        <dbReference type="ARBA" id="ARBA00023136"/>
    </source>
</evidence>
<dbReference type="PROSITE" id="PS50006">
    <property type="entry name" value="FHA_DOMAIN"/>
    <property type="match status" value="2"/>
</dbReference>
<dbReference type="Gene3D" id="2.60.200.20">
    <property type="match status" value="2"/>
</dbReference>
<accession>A0A6J6B6E1</accession>
<evidence type="ECO:0000259" key="10">
    <source>
        <dbReference type="PROSITE" id="PS50893"/>
    </source>
</evidence>
<evidence type="ECO:0000256" key="3">
    <source>
        <dbReference type="ARBA" id="ARBA00022692"/>
    </source>
</evidence>
<gene>
    <name evidence="11" type="ORF">UFOPK1433_00147</name>
</gene>
<feature type="domain" description="FHA" evidence="9">
    <location>
        <begin position="117"/>
        <end position="166"/>
    </location>
</feature>